<evidence type="ECO:0000313" key="5">
    <source>
        <dbReference type="Proteomes" id="UP001153636"/>
    </source>
</evidence>
<dbReference type="Pfam" id="PF07776">
    <property type="entry name" value="zf-AD"/>
    <property type="match status" value="1"/>
</dbReference>
<accession>A0A9P0D3C5</accession>
<evidence type="ECO:0000256" key="2">
    <source>
        <dbReference type="SAM" id="MobiDB-lite"/>
    </source>
</evidence>
<feature type="binding site" evidence="1">
    <location>
        <position position="14"/>
    </location>
    <ligand>
        <name>Zn(2+)</name>
        <dbReference type="ChEBI" id="CHEBI:29105"/>
    </ligand>
</feature>
<dbReference type="AlphaFoldDB" id="A0A9P0D3C5"/>
<name>A0A9P0D3C5_9CUCU</name>
<keyword evidence="1" id="KW-0863">Zinc-finger</keyword>
<dbReference type="GO" id="GO:0005634">
    <property type="term" value="C:nucleus"/>
    <property type="evidence" value="ECO:0007669"/>
    <property type="project" value="InterPro"/>
</dbReference>
<organism evidence="4 5">
    <name type="scientific">Psylliodes chrysocephalus</name>
    <dbReference type="NCBI Taxonomy" id="3402493"/>
    <lineage>
        <taxon>Eukaryota</taxon>
        <taxon>Metazoa</taxon>
        <taxon>Ecdysozoa</taxon>
        <taxon>Arthropoda</taxon>
        <taxon>Hexapoda</taxon>
        <taxon>Insecta</taxon>
        <taxon>Pterygota</taxon>
        <taxon>Neoptera</taxon>
        <taxon>Endopterygota</taxon>
        <taxon>Coleoptera</taxon>
        <taxon>Polyphaga</taxon>
        <taxon>Cucujiformia</taxon>
        <taxon>Chrysomeloidea</taxon>
        <taxon>Chrysomelidae</taxon>
        <taxon>Galerucinae</taxon>
        <taxon>Alticini</taxon>
        <taxon>Psylliodes</taxon>
    </lineage>
</organism>
<evidence type="ECO:0000313" key="4">
    <source>
        <dbReference type="EMBL" id="CAH1113522.1"/>
    </source>
</evidence>
<feature type="binding site" evidence="1">
    <location>
        <position position="57"/>
    </location>
    <ligand>
        <name>Zn(2+)</name>
        <dbReference type="ChEBI" id="CHEBI:29105"/>
    </ligand>
</feature>
<dbReference type="EMBL" id="OV651819">
    <property type="protein sequence ID" value="CAH1113522.1"/>
    <property type="molecule type" value="Genomic_DNA"/>
</dbReference>
<feature type="region of interest" description="Disordered" evidence="2">
    <location>
        <begin position="231"/>
        <end position="254"/>
    </location>
</feature>
<feature type="compositionally biased region" description="Low complexity" evidence="2">
    <location>
        <begin position="233"/>
        <end position="245"/>
    </location>
</feature>
<keyword evidence="1" id="KW-0479">Metal-binding</keyword>
<feature type="binding site" evidence="1">
    <location>
        <position position="11"/>
    </location>
    <ligand>
        <name>Zn(2+)</name>
        <dbReference type="ChEBI" id="CHEBI:29105"/>
    </ligand>
</feature>
<reference evidence="4" key="1">
    <citation type="submission" date="2022-01" db="EMBL/GenBank/DDBJ databases">
        <authorList>
            <person name="King R."/>
        </authorList>
    </citation>
    <scope>NUCLEOTIDE SEQUENCE</scope>
</reference>
<dbReference type="GO" id="GO:0008270">
    <property type="term" value="F:zinc ion binding"/>
    <property type="evidence" value="ECO:0007669"/>
    <property type="project" value="UniProtKB-UniRule"/>
</dbReference>
<gene>
    <name evidence="4" type="ORF">PSYICH_LOCUS13133</name>
</gene>
<keyword evidence="1" id="KW-0862">Zinc</keyword>
<evidence type="ECO:0000256" key="1">
    <source>
        <dbReference type="PROSITE-ProRule" id="PRU01263"/>
    </source>
</evidence>
<evidence type="ECO:0000259" key="3">
    <source>
        <dbReference type="PROSITE" id="PS51915"/>
    </source>
</evidence>
<dbReference type="SUPFAM" id="SSF57716">
    <property type="entry name" value="Glucocorticoid receptor-like (DNA-binding domain)"/>
    <property type="match status" value="1"/>
</dbReference>
<dbReference type="OrthoDB" id="6077919at2759"/>
<feature type="domain" description="ZAD" evidence="3">
    <location>
        <begin position="9"/>
        <end position="84"/>
    </location>
</feature>
<dbReference type="PROSITE" id="PS51915">
    <property type="entry name" value="ZAD"/>
    <property type="match status" value="1"/>
</dbReference>
<dbReference type="SMART" id="SM00868">
    <property type="entry name" value="zf-AD"/>
    <property type="match status" value="1"/>
</dbReference>
<feature type="binding site" evidence="1">
    <location>
        <position position="60"/>
    </location>
    <ligand>
        <name>Zn(2+)</name>
        <dbReference type="ChEBI" id="CHEBI:29105"/>
    </ligand>
</feature>
<dbReference type="InterPro" id="IPR012934">
    <property type="entry name" value="Znf_AD"/>
</dbReference>
<protein>
    <recommendedName>
        <fullName evidence="3">ZAD domain-containing protein</fullName>
    </recommendedName>
</protein>
<dbReference type="Proteomes" id="UP001153636">
    <property type="component" value="Chromosome 7"/>
</dbReference>
<proteinExistence type="predicted"/>
<sequence length="318" mass="36409">MNNTVNVADCCRACLRIDCTLTSTDIQDSDSIKLFDKLLACVSEVSWLKEGLPSLICSICIDRLRVAYDFRMVCLQSDQTLNRYISIQEETKQEICLEARPLTTPTKFEFSIPATAVQNLNIISEDQQNTEYIHLKHFLDNDEELAKQSELLEGNDDEGEEENCSSEEANISFINESHLGKQHIIVQEENATVEQEIPSILEQSPEDKQDEHHPQPVIQFKQNQNYKLTQEPEVQQSEQNGEQQQDASPSQQTNVEIQTTYTIQQPKYEPTNYVSVPFKQVVIKRTTAVASSMFQYRRTVKCTPPRSYQRNRCSSADS</sequence>
<keyword evidence="5" id="KW-1185">Reference proteome</keyword>